<evidence type="ECO:0000313" key="3">
    <source>
        <dbReference type="EMBL" id="MBB3197006.1"/>
    </source>
</evidence>
<feature type="transmembrane region" description="Helical" evidence="2">
    <location>
        <begin position="7"/>
        <end position="27"/>
    </location>
</feature>
<keyword evidence="2" id="KW-1133">Transmembrane helix</keyword>
<sequence length="247" mass="27458">MKDRLGIVLVAAVLAGFLAAVVLFVLFGAPQRFVGALLLAVGAFAILAARSVAQARRKAIRVTALGTRHSRREQSAPYNHHPLGRRCGCHRCSLHRRAVSTQPKLSVNRTCLTARRLPPTLNDSVRALTSRWPAACRPGCAIRATIFAPQKASLAPLDLPDPCGEFPRLPPRSAFERRNVEDYMSEDMYRQSKKYQRCHPARSPLRHTRQGEKRSLRRCPPPRERVGHGHDASPLQTQSGRRALLCS</sequence>
<keyword evidence="2" id="KW-0472">Membrane</keyword>
<feature type="compositionally biased region" description="Basic residues" evidence="1">
    <location>
        <begin position="191"/>
        <end position="208"/>
    </location>
</feature>
<organism evidence="3 4">
    <name type="scientific">Roseateles terrae</name>
    <dbReference type="NCBI Taxonomy" id="431060"/>
    <lineage>
        <taxon>Bacteria</taxon>
        <taxon>Pseudomonadati</taxon>
        <taxon>Pseudomonadota</taxon>
        <taxon>Betaproteobacteria</taxon>
        <taxon>Burkholderiales</taxon>
        <taxon>Sphaerotilaceae</taxon>
        <taxon>Roseateles</taxon>
    </lineage>
</organism>
<evidence type="ECO:0000313" key="4">
    <source>
        <dbReference type="Proteomes" id="UP000574369"/>
    </source>
</evidence>
<gene>
    <name evidence="3" type="ORF">FHS28_004431</name>
</gene>
<name>A0ABR6GY22_9BURK</name>
<feature type="region of interest" description="Disordered" evidence="1">
    <location>
        <begin position="191"/>
        <end position="247"/>
    </location>
</feature>
<evidence type="ECO:0000256" key="2">
    <source>
        <dbReference type="SAM" id="Phobius"/>
    </source>
</evidence>
<reference evidence="3 4" key="1">
    <citation type="submission" date="2020-08" db="EMBL/GenBank/DDBJ databases">
        <title>Genomic Encyclopedia of Type Strains, Phase III (KMG-III): the genomes of soil and plant-associated and newly described type strains.</title>
        <authorList>
            <person name="Whitman W."/>
        </authorList>
    </citation>
    <scope>NUCLEOTIDE SEQUENCE [LARGE SCALE GENOMIC DNA]</scope>
    <source>
        <strain evidence="3 4">CECT 7247</strain>
    </source>
</reference>
<keyword evidence="4" id="KW-1185">Reference proteome</keyword>
<protein>
    <submittedName>
        <fullName evidence="3">Uncharacterized protein</fullName>
    </submittedName>
</protein>
<feature type="transmembrane region" description="Helical" evidence="2">
    <location>
        <begin position="33"/>
        <end position="53"/>
    </location>
</feature>
<proteinExistence type="predicted"/>
<dbReference type="Proteomes" id="UP000574369">
    <property type="component" value="Unassembled WGS sequence"/>
</dbReference>
<evidence type="ECO:0000256" key="1">
    <source>
        <dbReference type="SAM" id="MobiDB-lite"/>
    </source>
</evidence>
<accession>A0ABR6GY22</accession>
<keyword evidence="2" id="KW-0812">Transmembrane</keyword>
<feature type="compositionally biased region" description="Basic and acidic residues" evidence="1">
    <location>
        <begin position="221"/>
        <end position="231"/>
    </location>
</feature>
<dbReference type="EMBL" id="JACHXO010000010">
    <property type="protein sequence ID" value="MBB3197006.1"/>
    <property type="molecule type" value="Genomic_DNA"/>
</dbReference>
<comment type="caution">
    <text evidence="3">The sequence shown here is derived from an EMBL/GenBank/DDBJ whole genome shotgun (WGS) entry which is preliminary data.</text>
</comment>